<organism evidence="3">
    <name type="scientific">uncultured Caudovirales phage</name>
    <dbReference type="NCBI Taxonomy" id="2100421"/>
    <lineage>
        <taxon>Viruses</taxon>
        <taxon>Duplodnaviria</taxon>
        <taxon>Heunggongvirae</taxon>
        <taxon>Uroviricota</taxon>
        <taxon>Caudoviricetes</taxon>
        <taxon>Peduoviridae</taxon>
        <taxon>Maltschvirus</taxon>
        <taxon>Maltschvirus maltsch</taxon>
    </lineage>
</organism>
<evidence type="ECO:0000313" key="3">
    <source>
        <dbReference type="EMBL" id="CAB5208624.1"/>
    </source>
</evidence>
<proteinExistence type="predicted"/>
<dbReference type="EMBL" id="LR798231">
    <property type="protein sequence ID" value="CAB5208624.1"/>
    <property type="molecule type" value="Genomic_DNA"/>
</dbReference>
<keyword evidence="1" id="KW-0472">Membrane</keyword>
<name>A0A6J7WKN5_9CAUD</name>
<dbReference type="EMBL" id="LR796187">
    <property type="protein sequence ID" value="CAB4125221.1"/>
    <property type="molecule type" value="Genomic_DNA"/>
</dbReference>
<keyword evidence="1" id="KW-1133">Transmembrane helix</keyword>
<evidence type="ECO:0000313" key="2">
    <source>
        <dbReference type="EMBL" id="CAB4125221.1"/>
    </source>
</evidence>
<protein>
    <submittedName>
        <fullName evidence="3">Uncharacterized protein</fullName>
    </submittedName>
</protein>
<feature type="transmembrane region" description="Helical" evidence="1">
    <location>
        <begin position="53"/>
        <end position="74"/>
    </location>
</feature>
<reference evidence="3" key="1">
    <citation type="submission" date="2020-05" db="EMBL/GenBank/DDBJ databases">
        <authorList>
            <person name="Chiriac C."/>
            <person name="Salcher M."/>
            <person name="Ghai R."/>
            <person name="Kavagutti S V."/>
        </authorList>
    </citation>
    <scope>NUCLEOTIDE SEQUENCE</scope>
</reference>
<accession>A0A6J7WKN5</accession>
<gene>
    <name evidence="3" type="ORF">UFOVP181_91</name>
    <name evidence="2" type="ORF">UFOVP57_71</name>
</gene>
<evidence type="ECO:0000256" key="1">
    <source>
        <dbReference type="SAM" id="Phobius"/>
    </source>
</evidence>
<sequence length="76" mass="8175">MATTDIEKQNLETHVELCALRYAQLETRLGTIEVKVGSLASKIEDSHNSMSKVIIGATGTIVAGLLATVVTILMKF</sequence>
<keyword evidence="1" id="KW-0812">Transmembrane</keyword>